<dbReference type="EMBL" id="AOIQ01000002">
    <property type="protein sequence ID" value="ELZ14273.1"/>
    <property type="molecule type" value="Genomic_DNA"/>
</dbReference>
<evidence type="ECO:0000313" key="3">
    <source>
        <dbReference type="Proteomes" id="UP000011560"/>
    </source>
</evidence>
<name>M0BV39_9EURY</name>
<dbReference type="Proteomes" id="UP000011560">
    <property type="component" value="Unassembled WGS sequence"/>
</dbReference>
<protein>
    <recommendedName>
        <fullName evidence="4">Big-1 domain-containing protein</fullName>
    </recommendedName>
</protein>
<comment type="caution">
    <text evidence="2">The sequence shown here is derived from an EMBL/GenBank/DDBJ whole genome shotgun (WGS) entry which is preliminary data.</text>
</comment>
<evidence type="ECO:0000256" key="1">
    <source>
        <dbReference type="SAM" id="Phobius"/>
    </source>
</evidence>
<keyword evidence="3" id="KW-1185">Reference proteome</keyword>
<feature type="transmembrane region" description="Helical" evidence="1">
    <location>
        <begin position="12"/>
        <end position="30"/>
    </location>
</feature>
<reference evidence="2 3" key="1">
    <citation type="journal article" date="2014" name="PLoS Genet.">
        <title>Phylogenetically driven sequencing of extremely halophilic archaea reveals strategies for static and dynamic osmo-response.</title>
        <authorList>
            <person name="Becker E.A."/>
            <person name="Seitzer P.M."/>
            <person name="Tritt A."/>
            <person name="Larsen D."/>
            <person name="Krusor M."/>
            <person name="Yao A.I."/>
            <person name="Wu D."/>
            <person name="Madern D."/>
            <person name="Eisen J.A."/>
            <person name="Darling A.E."/>
            <person name="Facciotti M.T."/>
        </authorList>
    </citation>
    <scope>NUCLEOTIDE SEQUENCE [LARGE SCALE GENOMIC DNA]</scope>
    <source>
        <strain evidence="2 3">JCM 14624</strain>
    </source>
</reference>
<keyword evidence="1" id="KW-0812">Transmembrane</keyword>
<sequence>MPAEGRERAVTVVIGAVLMFGLLVSALALYQANVVPTENEQTEWDHQNDVEAELVDVRNAIQNTNGGSDARTLSVTLGTSYEPRTFAINPPPAAGRLSAVEADSPITIDGAGALDEIDGANPTSLQTSFLRYEPGYYEYESAPVTTIEHSLVYNEFDDGNVTIADQRLFSRNAVSLTALDGEWSKHGRAAESIDVTQLDGRVQRTIRDRSDLNVTIPTQNPTHWAKTLRDNGVDDYADLTVGSSTVSVDYNDNETDPITLSISRVGVGSNGESTGQLDGISDGSGQYDLVWNKTDVQMDTSGDTEHFEVTVTDGRTGGPAQNTPIDIYASHTGDLSVSADNRTDGSGVATVTVETDDTESGQASLHAAVGISSARSSITVGDGGGAPPSEPTLEVHPVTISDTDSETQFPVDVTVEETNGVATEGLSVGVTVEAPNGTVVYDESMSVAEITGETTTVTFGEDGGTSQLGPFEAGSPYTATVTTDADNANPATVTDTFAVQAASSPAEFDVSDVSTDSTTQTITFNSDAVGNKDEVTIDLSAAQGGVIDYTGATVSVTSGQNVEYVTYDPSTDEIRLSPQGNSGGPLTIEVTGIDVVGDAGQSASIGYSDTLGTSDTDTVTIEQGVPSFESLEATANVDGQLWIWPYTNSVTVDYTIDAPDSVSRVTTTIYDSSGSPIGSRRQTSPASPFTVSLDSSQLESVDVEIALESSAGSRCLQGTVDVGGTITRSDFSECS</sequence>
<gene>
    <name evidence="2" type="ORF">C479_00155</name>
</gene>
<dbReference type="AlphaFoldDB" id="M0BV39"/>
<proteinExistence type="predicted"/>
<keyword evidence="1" id="KW-0472">Membrane</keyword>
<evidence type="ECO:0008006" key="4">
    <source>
        <dbReference type="Google" id="ProtNLM"/>
    </source>
</evidence>
<dbReference type="STRING" id="1227490.C479_00155"/>
<dbReference type="RefSeq" id="WP_007696186.1">
    <property type="nucleotide sequence ID" value="NZ_AOIQ01000002.1"/>
</dbReference>
<organism evidence="2 3">
    <name type="scientific">Halovivax asiaticus JCM 14624</name>
    <dbReference type="NCBI Taxonomy" id="1227490"/>
    <lineage>
        <taxon>Archaea</taxon>
        <taxon>Methanobacteriati</taxon>
        <taxon>Methanobacteriota</taxon>
        <taxon>Stenosarchaea group</taxon>
        <taxon>Halobacteria</taxon>
        <taxon>Halobacteriales</taxon>
        <taxon>Natrialbaceae</taxon>
        <taxon>Halovivax</taxon>
    </lineage>
</organism>
<accession>M0BV39</accession>
<dbReference type="OrthoDB" id="121941at2157"/>
<keyword evidence="1" id="KW-1133">Transmembrane helix</keyword>
<evidence type="ECO:0000313" key="2">
    <source>
        <dbReference type="EMBL" id="ELZ14273.1"/>
    </source>
</evidence>